<dbReference type="PANTHER" id="PTHR43649">
    <property type="entry name" value="ARABINOSE-BINDING PROTEIN-RELATED"/>
    <property type="match status" value="1"/>
</dbReference>
<dbReference type="InterPro" id="IPR050490">
    <property type="entry name" value="Bact_solute-bd_prot1"/>
</dbReference>
<dbReference type="RefSeq" id="WP_345713754.1">
    <property type="nucleotide sequence ID" value="NZ_BAABIL010000605.1"/>
</dbReference>
<reference evidence="5" key="1">
    <citation type="journal article" date="2019" name="Int. J. Syst. Evol. Microbiol.">
        <title>The Global Catalogue of Microorganisms (GCM) 10K type strain sequencing project: providing services to taxonomists for standard genome sequencing and annotation.</title>
        <authorList>
            <consortium name="The Broad Institute Genomics Platform"/>
            <consortium name="The Broad Institute Genome Sequencing Center for Infectious Disease"/>
            <person name="Wu L."/>
            <person name="Ma J."/>
        </authorList>
    </citation>
    <scope>NUCLEOTIDE SEQUENCE [LARGE SCALE GENOMIC DNA]</scope>
    <source>
        <strain evidence="5">JCM 18126</strain>
    </source>
</reference>
<accession>A0ABP8V9V6</accession>
<evidence type="ECO:0000256" key="1">
    <source>
        <dbReference type="ARBA" id="ARBA00008520"/>
    </source>
</evidence>
<evidence type="ECO:0000256" key="2">
    <source>
        <dbReference type="ARBA" id="ARBA00022448"/>
    </source>
</evidence>
<feature type="signal peptide" evidence="3">
    <location>
        <begin position="1"/>
        <end position="28"/>
    </location>
</feature>
<keyword evidence="2" id="KW-0813">Transport</keyword>
<dbReference type="PROSITE" id="PS51257">
    <property type="entry name" value="PROKAR_LIPOPROTEIN"/>
    <property type="match status" value="1"/>
</dbReference>
<proteinExistence type="inferred from homology"/>
<feature type="chain" id="PRO_5045866866" evidence="3">
    <location>
        <begin position="29"/>
        <end position="467"/>
    </location>
</feature>
<dbReference type="SUPFAM" id="SSF53850">
    <property type="entry name" value="Periplasmic binding protein-like II"/>
    <property type="match status" value="1"/>
</dbReference>
<dbReference type="Proteomes" id="UP001501195">
    <property type="component" value="Unassembled WGS sequence"/>
</dbReference>
<evidence type="ECO:0000313" key="4">
    <source>
        <dbReference type="EMBL" id="GAA4657491.1"/>
    </source>
</evidence>
<evidence type="ECO:0000313" key="5">
    <source>
        <dbReference type="Proteomes" id="UP001501195"/>
    </source>
</evidence>
<dbReference type="PANTHER" id="PTHR43649:SF29">
    <property type="entry name" value="OSMOPROTECTIVE COMPOUNDS-BINDING PROTEIN GGTB"/>
    <property type="match status" value="1"/>
</dbReference>
<name>A0ABP8V9V6_9ACTN</name>
<dbReference type="EMBL" id="BAABIL010000605">
    <property type="protein sequence ID" value="GAA4657491.1"/>
    <property type="molecule type" value="Genomic_DNA"/>
</dbReference>
<protein>
    <submittedName>
        <fullName evidence="4">ABC transporter substrate-binding protein</fullName>
    </submittedName>
</protein>
<keyword evidence="5" id="KW-1185">Reference proteome</keyword>
<gene>
    <name evidence="4" type="ORF">GCM10023225_31980</name>
</gene>
<keyword evidence="3" id="KW-0732">Signal</keyword>
<comment type="caution">
    <text evidence="4">The sequence shown here is derived from an EMBL/GenBank/DDBJ whole genome shotgun (WGS) entry which is preliminary data.</text>
</comment>
<sequence>MSLRPKANRRTAALASALTLGLALTACGGDSEDDSTGTGTGETSSSAAALDCSVFEQAPYTEFGDIDGKSVSLYTSVVTPEDTPYIEAFQAFTDCTGVEVEYEGDKQFETQILVRARAGNPPDIAFVPQPGLLAQLVETGTVVAAPAAVSTNVDTYWDPAWKGYGSVGGTFYSAPNSANVKSLVWYSPTEFEESGYSVPTTLDELKALSDKMVADGKTPWCAGISSGEATGWPVTDWMEDFMLRTAGPEAYDKWVAHETPFNSPEAVAALDGAGEYLKNTEYVNGGLGDVKSIATTTFQDAGQPILDGACSLHRQASFYAANWPEGTEVAEDGDVFAFYLPGETADDKPVLGAGEFTTAFADRPEVQAFQTWLSSPEYANLRASLSPSGGWVSANKELDTANLKSPIDQLSAEILLDPEAVFRFDGSDLMPAAVGSNAFWKQATNWITGTATTQQALDNIEAAWPAS</sequence>
<comment type="similarity">
    <text evidence="1">Belongs to the bacterial solute-binding protein 1 family.</text>
</comment>
<organism evidence="4 5">
    <name type="scientific">Kineococcus glutinatus</name>
    <dbReference type="NCBI Taxonomy" id="1070872"/>
    <lineage>
        <taxon>Bacteria</taxon>
        <taxon>Bacillati</taxon>
        <taxon>Actinomycetota</taxon>
        <taxon>Actinomycetes</taxon>
        <taxon>Kineosporiales</taxon>
        <taxon>Kineosporiaceae</taxon>
        <taxon>Kineococcus</taxon>
    </lineage>
</organism>
<dbReference type="Gene3D" id="3.40.190.10">
    <property type="entry name" value="Periplasmic binding protein-like II"/>
    <property type="match status" value="2"/>
</dbReference>
<evidence type="ECO:0000256" key="3">
    <source>
        <dbReference type="SAM" id="SignalP"/>
    </source>
</evidence>